<dbReference type="EMBL" id="VSRR010144223">
    <property type="protein sequence ID" value="MPD05064.1"/>
    <property type="molecule type" value="Genomic_DNA"/>
</dbReference>
<feature type="compositionally biased region" description="Basic and acidic residues" evidence="1">
    <location>
        <begin position="36"/>
        <end position="45"/>
    </location>
</feature>
<dbReference type="Proteomes" id="UP000324222">
    <property type="component" value="Unassembled WGS sequence"/>
</dbReference>
<keyword evidence="3" id="KW-1185">Reference proteome</keyword>
<evidence type="ECO:0000256" key="1">
    <source>
        <dbReference type="SAM" id="MobiDB-lite"/>
    </source>
</evidence>
<evidence type="ECO:0000313" key="2">
    <source>
        <dbReference type="EMBL" id="MPD05064.1"/>
    </source>
</evidence>
<comment type="caution">
    <text evidence="2">The sequence shown here is derived from an EMBL/GenBank/DDBJ whole genome shotgun (WGS) entry which is preliminary data.</text>
</comment>
<accession>A0A5B7KE80</accession>
<organism evidence="2 3">
    <name type="scientific">Portunus trituberculatus</name>
    <name type="common">Swimming crab</name>
    <name type="synonym">Neptunus trituberculatus</name>
    <dbReference type="NCBI Taxonomy" id="210409"/>
    <lineage>
        <taxon>Eukaryota</taxon>
        <taxon>Metazoa</taxon>
        <taxon>Ecdysozoa</taxon>
        <taxon>Arthropoda</taxon>
        <taxon>Crustacea</taxon>
        <taxon>Multicrustacea</taxon>
        <taxon>Malacostraca</taxon>
        <taxon>Eumalacostraca</taxon>
        <taxon>Eucarida</taxon>
        <taxon>Decapoda</taxon>
        <taxon>Pleocyemata</taxon>
        <taxon>Brachyura</taxon>
        <taxon>Eubrachyura</taxon>
        <taxon>Portunoidea</taxon>
        <taxon>Portunidae</taxon>
        <taxon>Portuninae</taxon>
        <taxon>Portunus</taxon>
    </lineage>
</organism>
<sequence>MTTQAPSLLCTPNPPWTARASAPSSSTLTLTSPGESRPRELVDLP</sequence>
<evidence type="ECO:0000313" key="3">
    <source>
        <dbReference type="Proteomes" id="UP000324222"/>
    </source>
</evidence>
<dbReference type="AlphaFoldDB" id="A0A5B7KE80"/>
<proteinExistence type="predicted"/>
<feature type="compositionally biased region" description="Low complexity" evidence="1">
    <location>
        <begin position="16"/>
        <end position="33"/>
    </location>
</feature>
<reference evidence="2 3" key="1">
    <citation type="submission" date="2019-05" db="EMBL/GenBank/DDBJ databases">
        <title>Another draft genome of Portunus trituberculatus and its Hox gene families provides insights of decapod evolution.</title>
        <authorList>
            <person name="Jeong J.-H."/>
            <person name="Song I."/>
            <person name="Kim S."/>
            <person name="Choi T."/>
            <person name="Kim D."/>
            <person name="Ryu S."/>
            <person name="Kim W."/>
        </authorList>
    </citation>
    <scope>NUCLEOTIDE SEQUENCE [LARGE SCALE GENOMIC DNA]</scope>
    <source>
        <tissue evidence="2">Muscle</tissue>
    </source>
</reference>
<feature type="region of interest" description="Disordered" evidence="1">
    <location>
        <begin position="1"/>
        <end position="45"/>
    </location>
</feature>
<name>A0A5B7KE80_PORTR</name>
<gene>
    <name evidence="2" type="ORF">E2C01_100786</name>
</gene>
<protein>
    <submittedName>
        <fullName evidence="2">Uncharacterized protein</fullName>
    </submittedName>
</protein>